<gene>
    <name evidence="1" type="ORF">L195_g045886</name>
</gene>
<evidence type="ECO:0000313" key="2">
    <source>
        <dbReference type="Proteomes" id="UP000236291"/>
    </source>
</evidence>
<proteinExistence type="predicted"/>
<sequence length="110" mass="12499">MSLSMEFLASHSCAHITLVSPKFTKGPTQFHAPFVVRDFPDTIYKSAATYLPEAMKQDSKEQKKEAIDQFKVSKLSLQGTLVNTFEELEIYVRGYEKFAKKVWCIGPMTS</sequence>
<reference evidence="1 2" key="1">
    <citation type="journal article" date="2014" name="Am. J. Bot.">
        <title>Genome assembly and annotation for red clover (Trifolium pratense; Fabaceae).</title>
        <authorList>
            <person name="Istvanek J."/>
            <person name="Jaros M."/>
            <person name="Krenek A."/>
            <person name="Repkova J."/>
        </authorList>
    </citation>
    <scope>NUCLEOTIDE SEQUENCE [LARGE SCALE GENOMIC DNA]</scope>
    <source>
        <strain evidence="2">cv. Tatra</strain>
        <tissue evidence="1">Young leaves</tissue>
    </source>
</reference>
<organism evidence="1 2">
    <name type="scientific">Trifolium pratense</name>
    <name type="common">Red clover</name>
    <dbReference type="NCBI Taxonomy" id="57577"/>
    <lineage>
        <taxon>Eukaryota</taxon>
        <taxon>Viridiplantae</taxon>
        <taxon>Streptophyta</taxon>
        <taxon>Embryophyta</taxon>
        <taxon>Tracheophyta</taxon>
        <taxon>Spermatophyta</taxon>
        <taxon>Magnoliopsida</taxon>
        <taxon>eudicotyledons</taxon>
        <taxon>Gunneridae</taxon>
        <taxon>Pentapetalae</taxon>
        <taxon>rosids</taxon>
        <taxon>fabids</taxon>
        <taxon>Fabales</taxon>
        <taxon>Fabaceae</taxon>
        <taxon>Papilionoideae</taxon>
        <taxon>50 kb inversion clade</taxon>
        <taxon>NPAAA clade</taxon>
        <taxon>Hologalegina</taxon>
        <taxon>IRL clade</taxon>
        <taxon>Trifolieae</taxon>
        <taxon>Trifolium</taxon>
    </lineage>
</organism>
<dbReference type="AlphaFoldDB" id="A0A2K3MG76"/>
<accession>A0A2K3MG76</accession>
<keyword evidence="1" id="KW-0808">Transferase</keyword>
<dbReference type="STRING" id="57577.A0A2K3MG76"/>
<protein>
    <submittedName>
        <fullName evidence="1">UDP-glycosyltransferase 73C2-like protein</fullName>
    </submittedName>
</protein>
<dbReference type="GO" id="GO:0016740">
    <property type="term" value="F:transferase activity"/>
    <property type="evidence" value="ECO:0007669"/>
    <property type="project" value="UniProtKB-KW"/>
</dbReference>
<comment type="caution">
    <text evidence="1">The sequence shown here is derived from an EMBL/GenBank/DDBJ whole genome shotgun (WGS) entry which is preliminary data.</text>
</comment>
<name>A0A2K3MG76_TRIPR</name>
<dbReference type="Proteomes" id="UP000236291">
    <property type="component" value="Unassembled WGS sequence"/>
</dbReference>
<dbReference type="EMBL" id="ASHM01060809">
    <property type="protein sequence ID" value="PNX89764.1"/>
    <property type="molecule type" value="Genomic_DNA"/>
</dbReference>
<reference evidence="1 2" key="2">
    <citation type="journal article" date="2017" name="Front. Plant Sci.">
        <title>Gene Classification and Mining of Molecular Markers Useful in Red Clover (Trifolium pratense) Breeding.</title>
        <authorList>
            <person name="Istvanek J."/>
            <person name="Dluhosova J."/>
            <person name="Dluhos P."/>
            <person name="Patkova L."/>
            <person name="Nedelnik J."/>
            <person name="Repkova J."/>
        </authorList>
    </citation>
    <scope>NUCLEOTIDE SEQUENCE [LARGE SCALE GENOMIC DNA]</scope>
    <source>
        <strain evidence="2">cv. Tatra</strain>
        <tissue evidence="1">Young leaves</tissue>
    </source>
</reference>
<dbReference type="Gramene" id="Tp57577_TGAC_v2_mRNA8991">
    <property type="protein sequence ID" value="Tp57577_TGAC_v2_mRNA8991"/>
    <property type="gene ID" value="Tp57577_TGAC_v2_gene8699"/>
</dbReference>
<evidence type="ECO:0000313" key="1">
    <source>
        <dbReference type="EMBL" id="PNX89764.1"/>
    </source>
</evidence>
<dbReference type="Gene3D" id="3.40.50.2000">
    <property type="entry name" value="Glycogen Phosphorylase B"/>
    <property type="match status" value="1"/>
</dbReference>